<organism evidence="1 2">
    <name type="scientific">Pseudonocardia asaccharolytica DSM 44247 = NBRC 16224</name>
    <dbReference type="NCBI Taxonomy" id="1123024"/>
    <lineage>
        <taxon>Bacteria</taxon>
        <taxon>Bacillati</taxon>
        <taxon>Actinomycetota</taxon>
        <taxon>Actinomycetes</taxon>
        <taxon>Pseudonocardiales</taxon>
        <taxon>Pseudonocardiaceae</taxon>
        <taxon>Pseudonocardia</taxon>
    </lineage>
</organism>
<accession>A0A511D4P8</accession>
<reference evidence="1 2" key="1">
    <citation type="submission" date="2019-07" db="EMBL/GenBank/DDBJ databases">
        <title>Whole genome shotgun sequence of Pseudonocardia asaccharolytica NBRC 16224.</title>
        <authorList>
            <person name="Hosoyama A."/>
            <person name="Uohara A."/>
            <person name="Ohji S."/>
            <person name="Ichikawa N."/>
        </authorList>
    </citation>
    <scope>NUCLEOTIDE SEQUENCE [LARGE SCALE GENOMIC DNA]</scope>
    <source>
        <strain evidence="1 2">NBRC 16224</strain>
    </source>
</reference>
<dbReference type="RefSeq" id="WP_147201203.1">
    <property type="nucleotide sequence ID" value="NZ_AUII01000014.1"/>
</dbReference>
<sequence length="54" mass="5776">MAVTYRRRVADAIHLATAVVAGAGRFITDNRRDFPAPISEIDILHPEALGASGD</sequence>
<evidence type="ECO:0008006" key="3">
    <source>
        <dbReference type="Google" id="ProtNLM"/>
    </source>
</evidence>
<protein>
    <recommendedName>
        <fullName evidence="3">PIN domain-containing protein</fullName>
    </recommendedName>
</protein>
<dbReference type="AlphaFoldDB" id="A0A511D4P8"/>
<evidence type="ECO:0000313" key="1">
    <source>
        <dbReference type="EMBL" id="GEL19751.1"/>
    </source>
</evidence>
<comment type="caution">
    <text evidence="1">The sequence shown here is derived from an EMBL/GenBank/DDBJ whole genome shotgun (WGS) entry which is preliminary data.</text>
</comment>
<dbReference type="EMBL" id="BJVI01000045">
    <property type="protein sequence ID" value="GEL19751.1"/>
    <property type="molecule type" value="Genomic_DNA"/>
</dbReference>
<dbReference type="SUPFAM" id="SSF88723">
    <property type="entry name" value="PIN domain-like"/>
    <property type="match status" value="1"/>
</dbReference>
<dbReference type="OrthoDB" id="4774897at2"/>
<evidence type="ECO:0000313" key="2">
    <source>
        <dbReference type="Proteomes" id="UP000321328"/>
    </source>
</evidence>
<proteinExistence type="predicted"/>
<keyword evidence="2" id="KW-1185">Reference proteome</keyword>
<dbReference type="InterPro" id="IPR029060">
    <property type="entry name" value="PIN-like_dom_sf"/>
</dbReference>
<dbReference type="Proteomes" id="UP000321328">
    <property type="component" value="Unassembled WGS sequence"/>
</dbReference>
<gene>
    <name evidence="1" type="ORF">PA7_35880</name>
</gene>
<name>A0A511D4P8_9PSEU</name>